<dbReference type="InterPro" id="IPR029479">
    <property type="entry name" value="Nitroreductase"/>
</dbReference>
<dbReference type="AlphaFoldDB" id="A0AA35WHJ1"/>
<gene>
    <name evidence="2" type="ORF">GBAR_LOCUS10599</name>
</gene>
<sequence length="158" mass="17809">MSSESGHTEKLGIDDCTVPETNVSVYDALYRRRMAWDFKNQPVPRDALARMLDTAIWAPNHRLTEPWRFFILKQETKRAHGRIYASVCCAAHNIALAGVAEGLAVTWETGGPTRHPDLARTLGAEEDWELATMLSIGYPTEDPPSKRTPLSNFVQWLE</sequence>
<dbReference type="Gene3D" id="3.40.109.10">
    <property type="entry name" value="NADH Oxidase"/>
    <property type="match status" value="2"/>
</dbReference>
<name>A0AA35WHJ1_GEOBA</name>
<keyword evidence="3" id="KW-1185">Reference proteome</keyword>
<dbReference type="Pfam" id="PF00881">
    <property type="entry name" value="Nitroreductase"/>
    <property type="match status" value="1"/>
</dbReference>
<dbReference type="GO" id="GO:0140616">
    <property type="term" value="F:iodotyrosine deiodinase activity"/>
    <property type="evidence" value="ECO:0007669"/>
    <property type="project" value="UniProtKB-ARBA"/>
</dbReference>
<evidence type="ECO:0000259" key="1">
    <source>
        <dbReference type="Pfam" id="PF00881"/>
    </source>
</evidence>
<protein>
    <submittedName>
        <fullName evidence="2">NAD(P)H nitroreductase YfhC</fullName>
    </submittedName>
</protein>
<organism evidence="2 3">
    <name type="scientific">Geodia barretti</name>
    <name type="common">Barrett's horny sponge</name>
    <dbReference type="NCBI Taxonomy" id="519541"/>
    <lineage>
        <taxon>Eukaryota</taxon>
        <taxon>Metazoa</taxon>
        <taxon>Porifera</taxon>
        <taxon>Demospongiae</taxon>
        <taxon>Heteroscleromorpha</taxon>
        <taxon>Tetractinellida</taxon>
        <taxon>Astrophorina</taxon>
        <taxon>Geodiidae</taxon>
        <taxon>Geodia</taxon>
    </lineage>
</organism>
<reference evidence="2" key="1">
    <citation type="submission" date="2023-03" db="EMBL/GenBank/DDBJ databases">
        <authorList>
            <person name="Steffen K."/>
            <person name="Cardenas P."/>
        </authorList>
    </citation>
    <scope>NUCLEOTIDE SEQUENCE</scope>
</reference>
<feature type="domain" description="Nitroreductase" evidence="1">
    <location>
        <begin position="31"/>
        <end position="77"/>
    </location>
</feature>
<dbReference type="InterPro" id="IPR000415">
    <property type="entry name" value="Nitroreductase-like"/>
</dbReference>
<dbReference type="InterPro" id="IPR052530">
    <property type="entry name" value="NAD(P)H_nitroreductase"/>
</dbReference>
<dbReference type="PANTHER" id="PTHR43821:SF1">
    <property type="entry name" value="NAD(P)H NITROREDUCTASE YDJA-RELATED"/>
    <property type="match status" value="1"/>
</dbReference>
<proteinExistence type="predicted"/>
<evidence type="ECO:0000313" key="3">
    <source>
        <dbReference type="Proteomes" id="UP001174909"/>
    </source>
</evidence>
<dbReference type="SUPFAM" id="SSF55469">
    <property type="entry name" value="FMN-dependent nitroreductase-like"/>
    <property type="match status" value="1"/>
</dbReference>
<dbReference type="Proteomes" id="UP001174909">
    <property type="component" value="Unassembled WGS sequence"/>
</dbReference>
<dbReference type="PANTHER" id="PTHR43821">
    <property type="entry name" value="NAD(P)H NITROREDUCTASE YDJA-RELATED"/>
    <property type="match status" value="1"/>
</dbReference>
<dbReference type="EMBL" id="CASHTH010001631">
    <property type="protein sequence ID" value="CAI8017471.1"/>
    <property type="molecule type" value="Genomic_DNA"/>
</dbReference>
<accession>A0AA35WHJ1</accession>
<comment type="caution">
    <text evidence="2">The sequence shown here is derived from an EMBL/GenBank/DDBJ whole genome shotgun (WGS) entry which is preliminary data.</text>
</comment>
<evidence type="ECO:0000313" key="2">
    <source>
        <dbReference type="EMBL" id="CAI8017471.1"/>
    </source>
</evidence>